<comment type="caution">
    <text evidence="1">The sequence shown here is derived from an EMBL/GenBank/DDBJ whole genome shotgun (WGS) entry which is preliminary data.</text>
</comment>
<name>A0ABQ3AP90_9GAMM</name>
<dbReference type="InterPro" id="IPR050194">
    <property type="entry name" value="Glycosyltransferase_grp1"/>
</dbReference>
<dbReference type="Gene3D" id="3.40.50.2000">
    <property type="entry name" value="Glycogen Phosphorylase B"/>
    <property type="match status" value="2"/>
</dbReference>
<evidence type="ECO:0000313" key="1">
    <source>
        <dbReference type="EMBL" id="GGY62907.1"/>
    </source>
</evidence>
<protein>
    <recommendedName>
        <fullName evidence="3">Glycosyltransferase</fullName>
    </recommendedName>
</protein>
<reference evidence="2" key="1">
    <citation type="journal article" date="2019" name="Int. J. Syst. Evol. Microbiol.">
        <title>The Global Catalogue of Microorganisms (GCM) 10K type strain sequencing project: providing services to taxonomists for standard genome sequencing and annotation.</title>
        <authorList>
            <consortium name="The Broad Institute Genomics Platform"/>
            <consortium name="The Broad Institute Genome Sequencing Center for Infectious Disease"/>
            <person name="Wu L."/>
            <person name="Ma J."/>
        </authorList>
    </citation>
    <scope>NUCLEOTIDE SEQUENCE [LARGE SCALE GENOMIC DNA]</scope>
    <source>
        <strain evidence="2">KCTC 32239</strain>
    </source>
</reference>
<organism evidence="1 2">
    <name type="scientific">Cellvibrio zantedeschiae</name>
    <dbReference type="NCBI Taxonomy" id="1237077"/>
    <lineage>
        <taxon>Bacteria</taxon>
        <taxon>Pseudomonadati</taxon>
        <taxon>Pseudomonadota</taxon>
        <taxon>Gammaproteobacteria</taxon>
        <taxon>Cellvibrionales</taxon>
        <taxon>Cellvibrionaceae</taxon>
        <taxon>Cellvibrio</taxon>
    </lineage>
</organism>
<evidence type="ECO:0008006" key="3">
    <source>
        <dbReference type="Google" id="ProtNLM"/>
    </source>
</evidence>
<dbReference type="Proteomes" id="UP000619761">
    <property type="component" value="Unassembled WGS sequence"/>
</dbReference>
<dbReference type="PANTHER" id="PTHR45947:SF3">
    <property type="entry name" value="SULFOQUINOVOSYL TRANSFERASE SQD2"/>
    <property type="match status" value="1"/>
</dbReference>
<sequence length="360" mass="40323">MGHDVIEDRYARLYEQPFQLAKLGNHVLGVCLSYRECTSKDEFHHTDSGSLRWIGISAGKYRQSLFLFPFDLLKIAYQFKPDIIVGASDCLHVILGQWVAKKMGCTYAADLYDDFETFGLAKIPFVKMLYKKALRKSAAISCVSKSLSSHIKTITPLDTEVISLPSTINQSIFYPRNKIENRKLLNLPLDALIVGTAGGLSKEKGIETVYNAFNILVETNPNLICVVAGSLDSTCPVPIHDRILYLGKLTHEKVAELFCSLDVGIVYLRDTKYGQLSFPQKAYEMAACKIPMVVASIGDMQELFSSTRNECYMPDDCNSLVSAVTKQLETPSYPDLLIEDWATQSKKLETTYRIVIQQAN</sequence>
<dbReference type="EMBL" id="BMYZ01000001">
    <property type="protein sequence ID" value="GGY62907.1"/>
    <property type="molecule type" value="Genomic_DNA"/>
</dbReference>
<keyword evidence="2" id="KW-1185">Reference proteome</keyword>
<dbReference type="SUPFAM" id="SSF53756">
    <property type="entry name" value="UDP-Glycosyltransferase/glycogen phosphorylase"/>
    <property type="match status" value="1"/>
</dbReference>
<proteinExistence type="predicted"/>
<evidence type="ECO:0000313" key="2">
    <source>
        <dbReference type="Proteomes" id="UP000619761"/>
    </source>
</evidence>
<accession>A0ABQ3AP90</accession>
<dbReference type="PANTHER" id="PTHR45947">
    <property type="entry name" value="SULFOQUINOVOSYL TRANSFERASE SQD2"/>
    <property type="match status" value="1"/>
</dbReference>
<gene>
    <name evidence="1" type="ORF">GCM10011613_03080</name>
</gene>
<dbReference type="Pfam" id="PF13692">
    <property type="entry name" value="Glyco_trans_1_4"/>
    <property type="match status" value="1"/>
</dbReference>